<dbReference type="Proteomes" id="UP000673375">
    <property type="component" value="Unassembled WGS sequence"/>
</dbReference>
<feature type="domain" description="Beta-ketoacyl-[acyl-carrier-protein] synthase III C-terminal" evidence="3">
    <location>
        <begin position="224"/>
        <end position="309"/>
    </location>
</feature>
<evidence type="ECO:0000256" key="2">
    <source>
        <dbReference type="ARBA" id="ARBA00023315"/>
    </source>
</evidence>
<gene>
    <name evidence="5" type="ORF">I6N96_16040</name>
</gene>
<feature type="domain" description="Beta-ketoacyl-[acyl-carrier-protein] synthase III N-terminal" evidence="4">
    <location>
        <begin position="91"/>
        <end position="161"/>
    </location>
</feature>
<name>A0ABS4CNT8_9ENTE</name>
<dbReference type="InterPro" id="IPR013751">
    <property type="entry name" value="ACP_syn_III_N"/>
</dbReference>
<accession>A0ABS4CNT8</accession>
<protein>
    <submittedName>
        <fullName evidence="5">3-oxoacyl-ACP synthase</fullName>
    </submittedName>
</protein>
<dbReference type="PANTHER" id="PTHR34069">
    <property type="entry name" value="3-OXOACYL-[ACYL-CARRIER-PROTEIN] SYNTHASE 3"/>
    <property type="match status" value="1"/>
</dbReference>
<dbReference type="Pfam" id="PF08545">
    <property type="entry name" value="ACP_syn_III"/>
    <property type="match status" value="1"/>
</dbReference>
<organism evidence="5 6">
    <name type="scientific">Enterococcus larvae</name>
    <dbReference type="NCBI Taxonomy" id="2794352"/>
    <lineage>
        <taxon>Bacteria</taxon>
        <taxon>Bacillati</taxon>
        <taxon>Bacillota</taxon>
        <taxon>Bacilli</taxon>
        <taxon>Lactobacillales</taxon>
        <taxon>Enterococcaceae</taxon>
        <taxon>Enterococcus</taxon>
    </lineage>
</organism>
<sequence length="310" mass="33965">MNHVKITGYGTALPKNTVTFDDQTRYRVVSGETQISLAVEACEAALKQGSWSIADIDCIVSASAVSVQPIPCTAALIHEQIARGTDIPAVDINTTCTSFVTALDTFSFLIEARRYTRVLIVSSEVGSLGLNPNQKESFELFSDGAAAIILERSENPEQGIICGMQRTWSEGAHQTEIRGGLTAYPPSNYKEETKEEYMFDMKGREILSLVIKKLPKMMADFYTESGLSAEMINKVVPHQASRAMPLLMKKIGFSEEQYVNSIKEYGNMVSASIPFILCKALAANEIKEKDVILFIGTAAGLTTNILAMRI</sequence>
<dbReference type="RefSeq" id="WP_209558579.1">
    <property type="nucleotide sequence ID" value="NZ_JAEDXU010000009.1"/>
</dbReference>
<reference evidence="5 6" key="1">
    <citation type="submission" date="2020-12" db="EMBL/GenBank/DDBJ databases">
        <title>Vagococcus allomyrinae sp. nov. and Enterococcus lavae sp. nov., isolated from the larvae of Allomyrina dichotoma.</title>
        <authorList>
            <person name="Lee S.D."/>
        </authorList>
    </citation>
    <scope>NUCLEOTIDE SEQUENCE [LARGE SCALE GENOMIC DNA]</scope>
    <source>
        <strain evidence="5 6">BWM-S5</strain>
    </source>
</reference>
<comment type="caution">
    <text evidence="5">The sequence shown here is derived from an EMBL/GenBank/DDBJ whole genome shotgun (WGS) entry which is preliminary data.</text>
</comment>
<evidence type="ECO:0000259" key="3">
    <source>
        <dbReference type="Pfam" id="PF08541"/>
    </source>
</evidence>
<evidence type="ECO:0000313" key="5">
    <source>
        <dbReference type="EMBL" id="MBP1047801.1"/>
    </source>
</evidence>
<dbReference type="InterPro" id="IPR013747">
    <property type="entry name" value="ACP_syn_III_C"/>
</dbReference>
<keyword evidence="1" id="KW-0808">Transferase</keyword>
<evidence type="ECO:0000313" key="6">
    <source>
        <dbReference type="Proteomes" id="UP000673375"/>
    </source>
</evidence>
<dbReference type="Pfam" id="PF08541">
    <property type="entry name" value="ACP_syn_III_C"/>
    <property type="match status" value="1"/>
</dbReference>
<dbReference type="EMBL" id="JAEDXU010000009">
    <property type="protein sequence ID" value="MBP1047801.1"/>
    <property type="molecule type" value="Genomic_DNA"/>
</dbReference>
<proteinExistence type="predicted"/>
<dbReference type="SUPFAM" id="SSF53901">
    <property type="entry name" value="Thiolase-like"/>
    <property type="match status" value="1"/>
</dbReference>
<evidence type="ECO:0000259" key="4">
    <source>
        <dbReference type="Pfam" id="PF08545"/>
    </source>
</evidence>
<dbReference type="InterPro" id="IPR016039">
    <property type="entry name" value="Thiolase-like"/>
</dbReference>
<dbReference type="PANTHER" id="PTHR34069:SF2">
    <property type="entry name" value="BETA-KETOACYL-[ACYL-CARRIER-PROTEIN] SYNTHASE III"/>
    <property type="match status" value="1"/>
</dbReference>
<dbReference type="Gene3D" id="3.40.47.10">
    <property type="match status" value="1"/>
</dbReference>
<keyword evidence="2" id="KW-0012">Acyltransferase</keyword>
<dbReference type="CDD" id="cd00830">
    <property type="entry name" value="KAS_III"/>
    <property type="match status" value="1"/>
</dbReference>
<evidence type="ECO:0000256" key="1">
    <source>
        <dbReference type="ARBA" id="ARBA00022679"/>
    </source>
</evidence>
<keyword evidence="6" id="KW-1185">Reference proteome</keyword>